<dbReference type="PANTHER" id="PTHR41302">
    <property type="entry name" value="PRESPORE-SPECIFIC TRANSCRIPTIONAL REGULATOR RSFA-RELATED"/>
    <property type="match status" value="1"/>
</dbReference>
<feature type="coiled-coil region" evidence="1">
    <location>
        <begin position="114"/>
        <end position="148"/>
    </location>
</feature>
<keyword evidence="4" id="KW-1185">Reference proteome</keyword>
<accession>A0A0N8PPW5</accession>
<dbReference type="SUPFAM" id="SSF46689">
    <property type="entry name" value="Homeodomain-like"/>
    <property type="match status" value="1"/>
</dbReference>
<proteinExistence type="predicted"/>
<dbReference type="PANTHER" id="PTHR41302:SF2">
    <property type="entry name" value="PRESPORE SPECIFIC TRANSCRIPTIONAL ACTIVATOR RSFA"/>
    <property type="match status" value="1"/>
</dbReference>
<dbReference type="EMBL" id="LJCO01000008">
    <property type="protein sequence ID" value="KPV45461.1"/>
    <property type="molecule type" value="Genomic_DNA"/>
</dbReference>
<name>A0A0N8PPW5_9BACL</name>
<comment type="caution">
    <text evidence="3">The sequence shown here is derived from an EMBL/GenBank/DDBJ whole genome shotgun (WGS) entry which is preliminary data.</text>
</comment>
<dbReference type="InterPro" id="IPR009057">
    <property type="entry name" value="Homeodomain-like_sf"/>
</dbReference>
<sequence length="191" mass="21452">MQSAQKWVTRSDAWTPADDERLAEIVLDHIRTGSTQLKAFEQAGNELGRTSAACGYRWNGVLRKDRRADIETAKQARKAAQKASSSPAVREPQQDTSAVTVSSADSMKEVIQFLQTYDEQYQSLRQRIQDLESEKDTLVKRVHELESSTVSLVDAAEVTPEQLEQDSRTLFAIMERARKLLDPGTPKAQTE</sequence>
<evidence type="ECO:0000313" key="4">
    <source>
        <dbReference type="Proteomes" id="UP000050482"/>
    </source>
</evidence>
<dbReference type="Pfam" id="PF13921">
    <property type="entry name" value="Myb_DNA-bind_6"/>
    <property type="match status" value="1"/>
</dbReference>
<dbReference type="AlphaFoldDB" id="A0A0N8PPW5"/>
<dbReference type="PATRIC" id="fig|471514.4.peg.40"/>
<evidence type="ECO:0000256" key="2">
    <source>
        <dbReference type="SAM" id="MobiDB-lite"/>
    </source>
</evidence>
<evidence type="ECO:0000313" key="3">
    <source>
        <dbReference type="EMBL" id="KPV45461.1"/>
    </source>
</evidence>
<dbReference type="Proteomes" id="UP000050482">
    <property type="component" value="Unassembled WGS sequence"/>
</dbReference>
<dbReference type="STRING" id="471514.AN477_00370"/>
<dbReference type="InterPro" id="IPR014243">
    <property type="entry name" value="RsfA-like"/>
</dbReference>
<dbReference type="OrthoDB" id="2845592at2"/>
<organism evidence="3 4">
    <name type="scientific">Alicyclobacillus ferrooxydans</name>
    <dbReference type="NCBI Taxonomy" id="471514"/>
    <lineage>
        <taxon>Bacteria</taxon>
        <taxon>Bacillati</taxon>
        <taxon>Bacillota</taxon>
        <taxon>Bacilli</taxon>
        <taxon>Bacillales</taxon>
        <taxon>Alicyclobacillaceae</taxon>
        <taxon>Alicyclobacillus</taxon>
    </lineage>
</organism>
<feature type="region of interest" description="Disordered" evidence="2">
    <location>
        <begin position="77"/>
        <end position="101"/>
    </location>
</feature>
<evidence type="ECO:0000256" key="1">
    <source>
        <dbReference type="SAM" id="Coils"/>
    </source>
</evidence>
<keyword evidence="1" id="KW-0175">Coiled coil</keyword>
<protein>
    <submittedName>
        <fullName evidence="3">Transcriptional regulator</fullName>
    </submittedName>
</protein>
<gene>
    <name evidence="3" type="ORF">AN477_00370</name>
</gene>
<reference evidence="3 4" key="1">
    <citation type="submission" date="2015-09" db="EMBL/GenBank/DDBJ databases">
        <title>Draft genome sequence of Alicyclobacillus ferrooxydans DSM 22381.</title>
        <authorList>
            <person name="Hemp J."/>
        </authorList>
    </citation>
    <scope>NUCLEOTIDE SEQUENCE [LARGE SCALE GENOMIC DNA]</scope>
    <source>
        <strain evidence="3 4">TC-34</strain>
    </source>
</reference>
<dbReference type="RefSeq" id="WP_054967207.1">
    <property type="nucleotide sequence ID" value="NZ_LJCO01000008.1"/>
</dbReference>